<evidence type="ECO:0000313" key="2">
    <source>
        <dbReference type="Proteomes" id="UP001225596"/>
    </source>
</evidence>
<dbReference type="Pfam" id="PF04393">
    <property type="entry name" value="DUF535"/>
    <property type="match status" value="1"/>
</dbReference>
<sequence>MIGYSSWKVLLNSFNGAISRQFHNRSPRECSKALIFAIRYRLLPLLPHLPSHIALVRTLSHPCSAELTKRHPSIEYKYLRTYIASELSIKERLHILQNHHQYLQKIVPPDFFARIFDSRILLWEYEAEQHVLSVSMSYPHSPRNTQEQFDQEGDISLIFEVDSSPIYKLNFSIVPGSVFKIESNQALFIGCLQGAYGKFDLIKTAAAACEKTHPAVLLSFAAAAIAESLNIHVVIGASERRQLCADDNKSVFDYDKFWQDLGAHRTSSNVFLLPVPFPFKPIESIKRPYRSKAMRKHAFIQTFSQQVKASFDRALLTSPQ</sequence>
<dbReference type="EMBL" id="JAUYVH010000002">
    <property type="protein sequence ID" value="MDQ9169715.1"/>
    <property type="molecule type" value="Genomic_DNA"/>
</dbReference>
<dbReference type="PANTHER" id="PTHR38785">
    <property type="entry name" value="HOMOLOG OF VIRK"/>
    <property type="match status" value="1"/>
</dbReference>
<gene>
    <name evidence="1" type="ORF">Q8A64_04740</name>
</gene>
<evidence type="ECO:0000313" key="1">
    <source>
        <dbReference type="EMBL" id="MDQ9169715.1"/>
    </source>
</evidence>
<organism evidence="1 2">
    <name type="scientific">Keguizhuia sedimenti</name>
    <dbReference type="NCBI Taxonomy" id="3064264"/>
    <lineage>
        <taxon>Bacteria</taxon>
        <taxon>Pseudomonadati</taxon>
        <taxon>Pseudomonadota</taxon>
        <taxon>Betaproteobacteria</taxon>
        <taxon>Burkholderiales</taxon>
        <taxon>Oxalobacteraceae</taxon>
        <taxon>Keguizhuia</taxon>
    </lineage>
</organism>
<name>A0ABU1BL45_9BURK</name>
<dbReference type="Proteomes" id="UP001225596">
    <property type="component" value="Unassembled WGS sequence"/>
</dbReference>
<protein>
    <submittedName>
        <fullName evidence="1">DUF535 family protein</fullName>
    </submittedName>
</protein>
<reference evidence="1 2" key="1">
    <citation type="submission" date="2023-08" db="EMBL/GenBank/DDBJ databases">
        <title>Oxalobacteraceae gen .nov., isolated from river sludge outside the plant.</title>
        <authorList>
            <person name="Zhao S.Y."/>
        </authorList>
    </citation>
    <scope>NUCLEOTIDE SEQUENCE [LARGE SCALE GENOMIC DNA]</scope>
    <source>
        <strain evidence="1 2">R-40</strain>
    </source>
</reference>
<keyword evidence="2" id="KW-1185">Reference proteome</keyword>
<proteinExistence type="predicted"/>
<accession>A0ABU1BL45</accession>
<dbReference type="PANTHER" id="PTHR38785:SF1">
    <property type="entry name" value="HOMOLOG OF VIRK"/>
    <property type="match status" value="1"/>
</dbReference>
<comment type="caution">
    <text evidence="1">The sequence shown here is derived from an EMBL/GenBank/DDBJ whole genome shotgun (WGS) entry which is preliminary data.</text>
</comment>
<dbReference type="RefSeq" id="WP_338435649.1">
    <property type="nucleotide sequence ID" value="NZ_JAUYVH010000002.1"/>
</dbReference>
<dbReference type="InterPro" id="IPR007488">
    <property type="entry name" value="DUF535"/>
</dbReference>